<evidence type="ECO:0008006" key="3">
    <source>
        <dbReference type="Google" id="ProtNLM"/>
    </source>
</evidence>
<dbReference type="Pfam" id="PF09391">
    <property type="entry name" value="DUF2000"/>
    <property type="match status" value="1"/>
</dbReference>
<dbReference type="SUPFAM" id="SSF102462">
    <property type="entry name" value="Peptidyl-tRNA hydrolase II"/>
    <property type="match status" value="1"/>
</dbReference>
<name>A0A3D9HF72_9PROT</name>
<proteinExistence type="predicted"/>
<evidence type="ECO:0000313" key="2">
    <source>
        <dbReference type="Proteomes" id="UP000256845"/>
    </source>
</evidence>
<comment type="caution">
    <text evidence="1">The sequence shown here is derived from an EMBL/GenBank/DDBJ whole genome shotgun (WGS) entry which is preliminary data.</text>
</comment>
<dbReference type="RefSeq" id="WP_245957104.1">
    <property type="nucleotide sequence ID" value="NZ_QRDW01000008.1"/>
</dbReference>
<dbReference type="EMBL" id="QRDW01000008">
    <property type="protein sequence ID" value="RED48095.1"/>
    <property type="molecule type" value="Genomic_DNA"/>
</dbReference>
<dbReference type="InterPro" id="IPR023476">
    <property type="entry name" value="Pep_tRNA_hydro_II_dom_sf"/>
</dbReference>
<sequence length="137" mass="15070">MSMFDTKIAIVLRNDLASWQKMNVVAFLTSGLVGQTPEILGRDYEDADGNTFNPLAVQPMIVLEGDGNTLSKIHNRALNRQVKTSAYVEEMFQTGHDDANRAVFKSFGPDNAKIVGLAMRAEKKTVDKITKGAKMHG</sequence>
<evidence type="ECO:0000313" key="1">
    <source>
        <dbReference type="EMBL" id="RED48095.1"/>
    </source>
</evidence>
<dbReference type="InterPro" id="IPR018988">
    <property type="entry name" value="DUF2000"/>
</dbReference>
<accession>A0A3D9HF72</accession>
<dbReference type="Proteomes" id="UP000256845">
    <property type="component" value="Unassembled WGS sequence"/>
</dbReference>
<keyword evidence="2" id="KW-1185">Reference proteome</keyword>
<reference evidence="1 2" key="1">
    <citation type="submission" date="2018-07" db="EMBL/GenBank/DDBJ databases">
        <title>Genomic Encyclopedia of Type Strains, Phase III (KMG-III): the genomes of soil and plant-associated and newly described type strains.</title>
        <authorList>
            <person name="Whitman W."/>
        </authorList>
    </citation>
    <scope>NUCLEOTIDE SEQUENCE [LARGE SCALE GENOMIC DNA]</scope>
    <source>
        <strain evidence="1 2">CECT 8488</strain>
    </source>
</reference>
<dbReference type="AlphaFoldDB" id="A0A3D9HF72"/>
<gene>
    <name evidence="1" type="ORF">DFP90_108113</name>
</gene>
<organism evidence="1 2">
    <name type="scientific">Aestuariispira insulae</name>
    <dbReference type="NCBI Taxonomy" id="1461337"/>
    <lineage>
        <taxon>Bacteria</taxon>
        <taxon>Pseudomonadati</taxon>
        <taxon>Pseudomonadota</taxon>
        <taxon>Alphaproteobacteria</taxon>
        <taxon>Rhodospirillales</taxon>
        <taxon>Kiloniellaceae</taxon>
        <taxon>Aestuariispira</taxon>
    </lineage>
</organism>
<dbReference type="Gene3D" id="3.40.1490.10">
    <property type="entry name" value="Bit1"/>
    <property type="match status" value="1"/>
</dbReference>
<protein>
    <recommendedName>
        <fullName evidence="3">DUF2000 family protein</fullName>
    </recommendedName>
</protein>